<dbReference type="Gene3D" id="1.20.120.980">
    <property type="entry name" value="Serine carboxypeptidase S28, SKS domain"/>
    <property type="match status" value="1"/>
</dbReference>
<dbReference type="EMBL" id="JAGTXO010000023">
    <property type="protein sequence ID" value="KAG8461922.1"/>
    <property type="molecule type" value="Genomic_DNA"/>
</dbReference>
<keyword evidence="5" id="KW-0325">Glycoprotein</keyword>
<dbReference type="OrthoDB" id="2130629at2759"/>
<evidence type="ECO:0000256" key="2">
    <source>
        <dbReference type="ARBA" id="ARBA00022670"/>
    </source>
</evidence>
<dbReference type="InterPro" id="IPR008758">
    <property type="entry name" value="Peptidase_S28"/>
</dbReference>
<keyword evidence="2" id="KW-0645">Protease</keyword>
<dbReference type="InterPro" id="IPR029058">
    <property type="entry name" value="AB_hydrolase_fold"/>
</dbReference>
<dbReference type="OMA" id="WITTAFE"/>
<evidence type="ECO:0000256" key="4">
    <source>
        <dbReference type="ARBA" id="ARBA00022801"/>
    </source>
</evidence>
<evidence type="ECO:0008006" key="9">
    <source>
        <dbReference type="Google" id="ProtNLM"/>
    </source>
</evidence>
<keyword evidence="3 6" id="KW-0732">Signal</keyword>
<name>A0A8J5XDW2_DIALT</name>
<dbReference type="SUPFAM" id="SSF53474">
    <property type="entry name" value="alpha/beta-Hydrolases"/>
    <property type="match status" value="1"/>
</dbReference>
<proteinExistence type="inferred from homology"/>
<evidence type="ECO:0000256" key="1">
    <source>
        <dbReference type="ARBA" id="ARBA00011079"/>
    </source>
</evidence>
<reference evidence="7" key="1">
    <citation type="submission" date="2021-05" db="EMBL/GenBank/DDBJ databases">
        <title>The genome of the haptophyte Pavlova lutheri (Diacronema luteri, Pavlovales) - a model for lipid biosynthesis in eukaryotic algae.</title>
        <authorList>
            <person name="Hulatt C.J."/>
            <person name="Posewitz M.C."/>
        </authorList>
    </citation>
    <scope>NUCLEOTIDE SEQUENCE</scope>
    <source>
        <strain evidence="7">NIVA-4/92</strain>
    </source>
</reference>
<evidence type="ECO:0000256" key="3">
    <source>
        <dbReference type="ARBA" id="ARBA00022729"/>
    </source>
</evidence>
<dbReference type="PANTHER" id="PTHR11010:SF107">
    <property type="entry name" value="DIPEPTIDYL PEPTIDASE 2"/>
    <property type="match status" value="1"/>
</dbReference>
<evidence type="ECO:0000256" key="5">
    <source>
        <dbReference type="ARBA" id="ARBA00023180"/>
    </source>
</evidence>
<dbReference type="GO" id="GO:0006508">
    <property type="term" value="P:proteolysis"/>
    <property type="evidence" value="ECO:0007669"/>
    <property type="project" value="UniProtKB-KW"/>
</dbReference>
<evidence type="ECO:0000313" key="7">
    <source>
        <dbReference type="EMBL" id="KAG8461922.1"/>
    </source>
</evidence>
<organism evidence="7 8">
    <name type="scientific">Diacronema lutheri</name>
    <name type="common">Unicellular marine alga</name>
    <name type="synonym">Monochrysis lutheri</name>
    <dbReference type="NCBI Taxonomy" id="2081491"/>
    <lineage>
        <taxon>Eukaryota</taxon>
        <taxon>Haptista</taxon>
        <taxon>Haptophyta</taxon>
        <taxon>Pavlovophyceae</taxon>
        <taxon>Pavlovales</taxon>
        <taxon>Pavlovaceae</taxon>
        <taxon>Diacronema</taxon>
    </lineage>
</organism>
<dbReference type="PANTHER" id="PTHR11010">
    <property type="entry name" value="PROTEASE S28 PRO-X CARBOXYPEPTIDASE-RELATED"/>
    <property type="match status" value="1"/>
</dbReference>
<dbReference type="InterPro" id="IPR042269">
    <property type="entry name" value="Ser_carbopepase_S28_SKS"/>
</dbReference>
<dbReference type="Pfam" id="PF05577">
    <property type="entry name" value="Peptidase_S28"/>
    <property type="match status" value="2"/>
</dbReference>
<feature type="signal peptide" evidence="6">
    <location>
        <begin position="1"/>
        <end position="18"/>
    </location>
</feature>
<keyword evidence="4" id="KW-0378">Hydrolase</keyword>
<comment type="similarity">
    <text evidence="1">Belongs to the peptidase S28 family.</text>
</comment>
<evidence type="ECO:0000313" key="8">
    <source>
        <dbReference type="Proteomes" id="UP000751190"/>
    </source>
</evidence>
<protein>
    <recommendedName>
        <fullName evidence="9">Prolylcarboxypeptidase</fullName>
    </recommendedName>
</protein>
<dbReference type="AlphaFoldDB" id="A0A8J5XDW2"/>
<gene>
    <name evidence="7" type="ORF">KFE25_013941</name>
</gene>
<dbReference type="Gene3D" id="3.40.50.1820">
    <property type="entry name" value="alpha/beta hydrolase"/>
    <property type="match status" value="1"/>
</dbReference>
<dbReference type="Proteomes" id="UP000751190">
    <property type="component" value="Unassembled WGS sequence"/>
</dbReference>
<feature type="chain" id="PRO_5035204861" description="Prolylcarboxypeptidase" evidence="6">
    <location>
        <begin position="19"/>
        <end position="532"/>
    </location>
</feature>
<sequence>MAVSIVLRGLVLIAATAAAKREEVWFESAIDHFDLSSTAVFKQRCLVDASAMRARARSGVPPPPVFFYTGNEGPIEEFAASAGLLDELAPRFGALVAFCEHRYYGKSMPYGPGRSGSFARNKVGKLSVEQALADFAMLLPGLKARYGLPPSAPTIAFGGSYGGMLSAWARAKYPSVFAGAIAASAPLRFPVGAPAKPGFYEAVGRDLADADAGCSERVRDGFTQLLALARPSDDSADADASRRALARRLRLCGGSLPRREVQHVLAWARNGFVVLSMCDYPYPSSFLAPLPAWPVHAACELMRSAASSLDGLAAVTALVYNASAAAHDARSLAAHVRATSRARWARSARSRADGAGAAPGGAAPGVQSCFDLSSEYVECADQTGCGLGDTALAWDYQSCSEMHLLVSTDNTTDPFPPYAWREAELRAYCERTWGVRPNVRWAQASFGGTAEDPARGFRSGASNILFSNGLLDPWHGGGFLEDLSPSLPAVLLPRGAHHLDLRASDPRDPPGTAEAREREASAIAAWLQQAVV</sequence>
<accession>A0A8J5XDW2</accession>
<dbReference type="GO" id="GO:0070008">
    <property type="term" value="F:serine-type exopeptidase activity"/>
    <property type="evidence" value="ECO:0007669"/>
    <property type="project" value="InterPro"/>
</dbReference>
<comment type="caution">
    <text evidence="7">The sequence shown here is derived from an EMBL/GenBank/DDBJ whole genome shotgun (WGS) entry which is preliminary data.</text>
</comment>
<evidence type="ECO:0000256" key="6">
    <source>
        <dbReference type="SAM" id="SignalP"/>
    </source>
</evidence>
<keyword evidence="8" id="KW-1185">Reference proteome</keyword>
<dbReference type="GO" id="GO:0008239">
    <property type="term" value="F:dipeptidyl-peptidase activity"/>
    <property type="evidence" value="ECO:0007669"/>
    <property type="project" value="TreeGrafter"/>
</dbReference>